<evidence type="ECO:0000313" key="3">
    <source>
        <dbReference type="EMBL" id="PIT57412.1"/>
    </source>
</evidence>
<evidence type="ECO:0000313" key="4">
    <source>
        <dbReference type="Proteomes" id="UP000229434"/>
    </source>
</evidence>
<keyword evidence="1" id="KW-1133">Transmembrane helix</keyword>
<dbReference type="PANTHER" id="PTHR34989">
    <property type="entry name" value="PROTEIN HDED"/>
    <property type="match status" value="1"/>
</dbReference>
<keyword evidence="1" id="KW-0472">Membrane</keyword>
<feature type="transmembrane region" description="Helical" evidence="1">
    <location>
        <begin position="133"/>
        <end position="151"/>
    </location>
</feature>
<dbReference type="InterPro" id="IPR005325">
    <property type="entry name" value="DUF308_memb"/>
</dbReference>
<dbReference type="EMBL" id="MEIS01000074">
    <property type="protein sequence ID" value="PIT57412.1"/>
    <property type="molecule type" value="Genomic_DNA"/>
</dbReference>
<keyword evidence="1" id="KW-0812">Transmembrane</keyword>
<evidence type="ECO:0000313" key="2">
    <source>
        <dbReference type="EMBL" id="PIT56957.1"/>
    </source>
</evidence>
<proteinExistence type="predicted"/>
<dbReference type="Proteomes" id="UP000229434">
    <property type="component" value="Unassembled WGS sequence"/>
</dbReference>
<dbReference type="EMBL" id="MEIS01000082">
    <property type="protein sequence ID" value="PIT56957.1"/>
    <property type="molecule type" value="Genomic_DNA"/>
</dbReference>
<dbReference type="InterPro" id="IPR052712">
    <property type="entry name" value="Acid_resist_chaperone_HdeD"/>
</dbReference>
<dbReference type="RefSeq" id="WP_100137035.1">
    <property type="nucleotide sequence ID" value="NZ_MEIS01000074.1"/>
</dbReference>
<name>A0A2N9XZR8_9NEIS</name>
<reference evidence="3 4" key="1">
    <citation type="journal article" date="2017" name="MBio">
        <title>Type VI secretion-mediated competition in the bee gut microbiome.</title>
        <authorList>
            <person name="Steele M.I."/>
            <person name="Kwong W.K."/>
            <person name="Powell J.E."/>
            <person name="Whiteley M."/>
            <person name="Moran N.A."/>
        </authorList>
    </citation>
    <scope>NUCLEOTIDE SEQUENCE [LARGE SCALE GENOMIC DNA]</scope>
    <source>
        <strain evidence="3 4">Nev3CBA3</strain>
    </source>
</reference>
<feature type="transmembrane region" description="Helical" evidence="1">
    <location>
        <begin position="100"/>
        <end position="121"/>
    </location>
</feature>
<feature type="transmembrane region" description="Helical" evidence="1">
    <location>
        <begin position="21"/>
        <end position="41"/>
    </location>
</feature>
<feature type="transmembrane region" description="Helical" evidence="1">
    <location>
        <begin position="47"/>
        <end position="68"/>
    </location>
</feature>
<gene>
    <name evidence="3" type="ORF">BHC49_03605</name>
    <name evidence="2" type="ORF">BHC49_03975</name>
</gene>
<protein>
    <recommendedName>
        <fullName evidence="5">HdeD family acid-resistance protein</fullName>
    </recommendedName>
</protein>
<sequence length="194" mass="21576">MNNLSFRSPLANLLSENWWVILIRGIAALIFGLLTWFYPFISILVMVMFFGIYALVDGVMGVVIAISGRQTHRDWWLMLIWGIVSILAGMLTFFVPGITWLVLITLIAIWALVSGILQIIAAIRLRQSIHAEGWMIVAGILSVLMGIVLFVNPVQGGIALTWVIGVYAALFGVMNIALAFRVRRFAISKISENN</sequence>
<feature type="transmembrane region" description="Helical" evidence="1">
    <location>
        <begin position="157"/>
        <end position="180"/>
    </location>
</feature>
<dbReference type="Pfam" id="PF03729">
    <property type="entry name" value="DUF308"/>
    <property type="match status" value="2"/>
</dbReference>
<accession>A0A2N9XZR8</accession>
<organism evidence="3 4">
    <name type="scientific">Snodgrassella alvi</name>
    <dbReference type="NCBI Taxonomy" id="1196083"/>
    <lineage>
        <taxon>Bacteria</taxon>
        <taxon>Pseudomonadati</taxon>
        <taxon>Pseudomonadota</taxon>
        <taxon>Betaproteobacteria</taxon>
        <taxon>Neisseriales</taxon>
        <taxon>Neisseriaceae</taxon>
        <taxon>Snodgrassella</taxon>
    </lineage>
</organism>
<evidence type="ECO:0000256" key="1">
    <source>
        <dbReference type="SAM" id="Phobius"/>
    </source>
</evidence>
<dbReference type="PANTHER" id="PTHR34989:SF1">
    <property type="entry name" value="PROTEIN HDED"/>
    <property type="match status" value="1"/>
</dbReference>
<feature type="transmembrane region" description="Helical" evidence="1">
    <location>
        <begin position="75"/>
        <end position="94"/>
    </location>
</feature>
<evidence type="ECO:0008006" key="5">
    <source>
        <dbReference type="Google" id="ProtNLM"/>
    </source>
</evidence>
<comment type="caution">
    <text evidence="3">The sequence shown here is derived from an EMBL/GenBank/DDBJ whole genome shotgun (WGS) entry which is preliminary data.</text>
</comment>
<dbReference type="GO" id="GO:0005886">
    <property type="term" value="C:plasma membrane"/>
    <property type="evidence" value="ECO:0007669"/>
    <property type="project" value="TreeGrafter"/>
</dbReference>
<dbReference type="AlphaFoldDB" id="A0A2N9XZR8"/>